<name>A0A4Q1C3S8_9BACT</name>
<dbReference type="InterPro" id="IPR036291">
    <property type="entry name" value="NAD(P)-bd_dom_sf"/>
</dbReference>
<gene>
    <name evidence="1" type="ORF">ESB00_14995</name>
</gene>
<organism evidence="1 2">
    <name type="scientific">Oleiharenicola lentus</name>
    <dbReference type="NCBI Taxonomy" id="2508720"/>
    <lineage>
        <taxon>Bacteria</taxon>
        <taxon>Pseudomonadati</taxon>
        <taxon>Verrucomicrobiota</taxon>
        <taxon>Opitutia</taxon>
        <taxon>Opitutales</taxon>
        <taxon>Opitutaceae</taxon>
        <taxon>Oleiharenicola</taxon>
    </lineage>
</organism>
<dbReference type="EMBL" id="SDHX01000002">
    <property type="protein sequence ID" value="RXK53017.1"/>
    <property type="molecule type" value="Genomic_DNA"/>
</dbReference>
<dbReference type="RefSeq" id="WP_129048607.1">
    <property type="nucleotide sequence ID" value="NZ_SDHX01000002.1"/>
</dbReference>
<proteinExistence type="predicted"/>
<accession>A0A4Q1C3S8</accession>
<dbReference type="AlphaFoldDB" id="A0A4Q1C3S8"/>
<keyword evidence="2" id="KW-1185">Reference proteome</keyword>
<evidence type="ECO:0008006" key="3">
    <source>
        <dbReference type="Google" id="ProtNLM"/>
    </source>
</evidence>
<evidence type="ECO:0000313" key="1">
    <source>
        <dbReference type="EMBL" id="RXK53017.1"/>
    </source>
</evidence>
<evidence type="ECO:0000313" key="2">
    <source>
        <dbReference type="Proteomes" id="UP000290218"/>
    </source>
</evidence>
<dbReference type="Gene3D" id="3.40.50.720">
    <property type="entry name" value="NAD(P)-binding Rossmann-like Domain"/>
    <property type="match status" value="1"/>
</dbReference>
<protein>
    <recommendedName>
        <fullName evidence="3">NAD-dependent epimerase/dehydratase family protein</fullName>
    </recommendedName>
</protein>
<dbReference type="Proteomes" id="UP000290218">
    <property type="component" value="Unassembled WGS sequence"/>
</dbReference>
<reference evidence="1 2" key="1">
    <citation type="submission" date="2019-01" db="EMBL/GenBank/DDBJ databases">
        <title>Lacunisphaera sp. strain TWA-58.</title>
        <authorList>
            <person name="Chen W.-M."/>
        </authorList>
    </citation>
    <scope>NUCLEOTIDE SEQUENCE [LARGE SCALE GENOMIC DNA]</scope>
    <source>
        <strain evidence="1 2">TWA-58</strain>
    </source>
</reference>
<comment type="caution">
    <text evidence="1">The sequence shown here is derived from an EMBL/GenBank/DDBJ whole genome shotgun (WGS) entry which is preliminary data.</text>
</comment>
<dbReference type="OrthoDB" id="9776016at2"/>
<sequence length="318" mass="33669">MKILLLGGTRFAGRAVAARLLRDGHAVTVSSRRPEAAPPGVRVLAGERQQVLAGLPAASGFDLILDFTAYDEPAVSAALGACPDAAYVLISSTWLTKFNTGLAVDAPVCGEAPSSLPQVTQRYLSGKARAECAVLTARDRGRAAAVLRLPIMGGADDHTGRLDFYRRRLVDGGPVLLVNGGTNAANLVWCEDVADAIAGALLRVRLWSAPILDGLPDSGQTVDAVLAALADAEDVTLRSRSAEADWLQAELPTYLDQEPLWREHAVTPGRANLFALSGHRPHDLREWLAAVCAGRPPRPETDGLRARELALLDALAAT</sequence>
<dbReference type="SUPFAM" id="SSF51735">
    <property type="entry name" value="NAD(P)-binding Rossmann-fold domains"/>
    <property type="match status" value="1"/>
</dbReference>